<dbReference type="InterPro" id="IPR000086">
    <property type="entry name" value="NUDIX_hydrolase_dom"/>
</dbReference>
<evidence type="ECO:0000256" key="2">
    <source>
        <dbReference type="ARBA" id="ARBA00005582"/>
    </source>
</evidence>
<evidence type="ECO:0000256" key="1">
    <source>
        <dbReference type="ARBA" id="ARBA00001946"/>
    </source>
</evidence>
<evidence type="ECO:0000256" key="5">
    <source>
        <dbReference type="ARBA" id="ARBA00022842"/>
    </source>
</evidence>
<comment type="similarity">
    <text evidence="2">Belongs to the Nudix hydrolase family.</text>
</comment>
<reference evidence="8" key="1">
    <citation type="journal article" date="2019" name="Int. J. Syst. Evol. Microbiol.">
        <title>The Global Catalogue of Microorganisms (GCM) 10K type strain sequencing project: providing services to taxonomists for standard genome sequencing and annotation.</title>
        <authorList>
            <consortium name="The Broad Institute Genomics Platform"/>
            <consortium name="The Broad Institute Genome Sequencing Center for Infectious Disease"/>
            <person name="Wu L."/>
            <person name="Ma J."/>
        </authorList>
    </citation>
    <scope>NUCLEOTIDE SEQUENCE [LARGE SCALE GENOMIC DNA]</scope>
    <source>
        <strain evidence="8">JCM 18054</strain>
    </source>
</reference>
<feature type="domain" description="Nudix hydrolase" evidence="6">
    <location>
        <begin position="28"/>
        <end position="184"/>
    </location>
</feature>
<dbReference type="PROSITE" id="PS00893">
    <property type="entry name" value="NUDIX_BOX"/>
    <property type="match status" value="1"/>
</dbReference>
<protein>
    <submittedName>
        <fullName evidence="7">NUDIX domain-containing protein</fullName>
    </submittedName>
</protein>
<keyword evidence="8" id="KW-1185">Reference proteome</keyword>
<keyword evidence="4" id="KW-0378">Hydrolase</keyword>
<evidence type="ECO:0000256" key="4">
    <source>
        <dbReference type="ARBA" id="ARBA00022801"/>
    </source>
</evidence>
<proteinExistence type="inferred from homology"/>
<evidence type="ECO:0000313" key="8">
    <source>
        <dbReference type="Proteomes" id="UP001500192"/>
    </source>
</evidence>
<keyword evidence="5" id="KW-0460">Magnesium</keyword>
<dbReference type="Pfam" id="PF00293">
    <property type="entry name" value="NUDIX"/>
    <property type="match status" value="1"/>
</dbReference>
<keyword evidence="3" id="KW-0479">Metal-binding</keyword>
<dbReference type="Proteomes" id="UP001500192">
    <property type="component" value="Unassembled WGS sequence"/>
</dbReference>
<dbReference type="EMBL" id="BAABIB010000022">
    <property type="protein sequence ID" value="GAA5155046.1"/>
    <property type="molecule type" value="Genomic_DNA"/>
</dbReference>
<dbReference type="InterPro" id="IPR020084">
    <property type="entry name" value="NUDIX_hydrolase_CS"/>
</dbReference>
<organism evidence="7 8">
    <name type="scientific">Amycolatopsis dongchuanensis</name>
    <dbReference type="NCBI Taxonomy" id="1070866"/>
    <lineage>
        <taxon>Bacteria</taxon>
        <taxon>Bacillati</taxon>
        <taxon>Actinomycetota</taxon>
        <taxon>Actinomycetes</taxon>
        <taxon>Pseudonocardiales</taxon>
        <taxon>Pseudonocardiaceae</taxon>
        <taxon>Amycolatopsis</taxon>
    </lineage>
</organism>
<accession>A0ABP9Q2V7</accession>
<gene>
    <name evidence="7" type="ORF">GCM10023214_10220</name>
</gene>
<evidence type="ECO:0000256" key="3">
    <source>
        <dbReference type="ARBA" id="ARBA00022723"/>
    </source>
</evidence>
<dbReference type="SUPFAM" id="SSF55811">
    <property type="entry name" value="Nudix"/>
    <property type="match status" value="1"/>
</dbReference>
<name>A0ABP9Q2V7_9PSEU</name>
<dbReference type="InterPro" id="IPR015797">
    <property type="entry name" value="NUDIX_hydrolase-like_dom_sf"/>
</dbReference>
<dbReference type="PIRSF" id="PIRSF017340">
    <property type="entry name" value="Nudix_hydro"/>
    <property type="match status" value="1"/>
</dbReference>
<comment type="caution">
    <text evidence="7">The sequence shown here is derived from an EMBL/GenBank/DDBJ whole genome shotgun (WGS) entry which is preliminary data.</text>
</comment>
<dbReference type="PROSITE" id="PS51462">
    <property type="entry name" value="NUDIX"/>
    <property type="match status" value="1"/>
</dbReference>
<evidence type="ECO:0000313" key="7">
    <source>
        <dbReference type="EMBL" id="GAA5155046.1"/>
    </source>
</evidence>
<dbReference type="Gene3D" id="3.90.79.10">
    <property type="entry name" value="Nucleoside Triphosphate Pyrophosphohydrolase"/>
    <property type="match status" value="1"/>
</dbReference>
<comment type="cofactor">
    <cofactor evidence="1">
        <name>Mg(2+)</name>
        <dbReference type="ChEBI" id="CHEBI:18420"/>
    </cofactor>
</comment>
<evidence type="ECO:0000259" key="6">
    <source>
        <dbReference type="PROSITE" id="PS51462"/>
    </source>
</evidence>
<sequence length="187" mass="20822">MREELVAVYDERGGVAGSATRAEMRARGLRHAAGEVLVRSGDGGSVYVHRRSPDKDVFGGLWDCWAGGVVAAGETPRECAFRELAEELGVRDVPLTPLFTHVFEQPPHRCHNFSPPASPPPPSTDTLRAAHPIPARWDGPVTHQPEEIVEGHWLPLPELREWALDPESPLIPDGRQGILEWFRRYYP</sequence>
<dbReference type="InterPro" id="IPR024195">
    <property type="entry name" value="NUDIX_hydrolase_YfcD_pred"/>
</dbReference>